<sequence length="1567" mass="167766">MRARWQRSCLWAAAFLMLASLCHAQSSGATPDLEYQKLIQVDQNIEPLGEHPFGENISTYDGSLSFNVTDVTLRGNGPTITVARSGESFEWPLGQGSPPVFPFGDWDLDIPRIETMASSSLGWQTWAGGTNDSNVGTTNRCSSFNPPPGILSTDAEGGWVADEWWYGYNLMVPGEGKQQLLPRYSANTLSPTISGSSFNIVTKNNWMITCGVKASDGGEGFLAIAPDGTRYTFSHLVYRGWYPIVGAGGPIPPDGTIIATQAPVPAQTPAAAKPAVTRQGVAPMVAGPGGLAVLYREEAFMYVTQIQDRFGNTLTYNYDPTSGYLTSITANDGREVDITYVSGQPMIQSITAKAANASPRTWTYTYGSTSLTSVQLPDGSAWSYNINVGAYNLFLGSSVCSLNQFPSPYSNTTALSGPGSGGGTITTPSGLTGTFNTAMKLSGRSYTPQWCWGQSGSTPPFDYPEAIWPEWYVQPAILSEVISGAGMPTQTWTYSYSPANASWTTDACAQAGTCPTTVYTDVTDPNGNDTRYTYSNRFDATEGLLLRSDTYNGAYGSTLMRSVVNTYANASTGAWPSVYGADLSYRNNYFQTEQLSPLSQRTTTQDGQNYTWQAMAFNAYAQPTDVKRYNDIAGQTPFEETTAYLNDTNLWVLGLPQTVTNTSNGASEVEAVNTYNSLDLLQARSHFGEFMMSYTYNGAGQLASFTDGNNHTTSLSNYYRGIPQSIAYPDGTSQTLAVDDLSEITAITDQAGFTTQYSYNPIGRIAQITYPTNDPNGVSWYTKTFTYTPTSATERGITGLHWDRTTTVGDAVTTTYFDADLRPVLSDTAISDTANSDITTATAYDYTGATTFASYPVSGAPAVTAVTTGTHHTYDALERVIQTQEDSELGSLTTSTAYLSGAGEQVTDPNGNVTTTHYQVFDEPDYKDPISVSAPGGITQTIARDIYGNPTSINQAGLYGTENDSITKTLVYDSYHRLCRTTEPESGSTVMAYDAANNLQWSAQGQAISDGTCGQADVTSGAQTVRTYDPMNRVLTITPPAGTQDTEFTYDALGNVAASLSGTTAWSAVRNSRGQVTQESLQVNGQNPWTVGYQFDGYDHLSALVYPNGETVQYTPDALGRATTVGNTVGNAVGNYVNGISYFPNGQVAGFNFGNGASYVAEQNGRQLLSNFSYGAGSTLSISEDFTYDQDGNITGVGDLTNGPRTKAFFYDALNRLTKATASGLYGTESYTYDALNNLRTRTTSVAPLTLNYDTNNRLVSVAQSGTVTTQYGYDAQGNRNSLSSGGTTTQYNFDAENQLLQIPSVEGYAYDANGRRVSKVTNSGASTYYFYNQPGQLLYQWNASAGTSTNFIYLGTKLVAKDNLTTGANASGMGVTVLFPPAYSTTGSYTVSWYGINGATSYQLGELINGVWTTIYTGDADAFGVSGQANGVYQYRVAACANGSCGSWSAVATVTVSNQSSPSIPAVAPLLAVNRSSAPLNYTVLWVGVDNASSYNLQEQFQGGAWTTVYSGPDASWDATGKPVGAYAYQVQACNSAGCGPWSPVVATKVSINISPIINFILEDDD</sequence>
<dbReference type="PANTHER" id="PTHR32305:SF15">
    <property type="entry name" value="PROTEIN RHSA-RELATED"/>
    <property type="match status" value="1"/>
</dbReference>
<feature type="domain" description="Teneurin-like YD-shell" evidence="3">
    <location>
        <begin position="1164"/>
        <end position="1336"/>
    </location>
</feature>
<evidence type="ECO:0000259" key="3">
    <source>
        <dbReference type="Pfam" id="PF25023"/>
    </source>
</evidence>
<protein>
    <submittedName>
        <fullName evidence="4">RHS repeat protein</fullName>
    </submittedName>
</protein>
<dbReference type="InterPro" id="IPR036116">
    <property type="entry name" value="FN3_sf"/>
</dbReference>
<dbReference type="Gene3D" id="2.60.40.10">
    <property type="entry name" value="Immunoglobulins"/>
    <property type="match status" value="1"/>
</dbReference>
<evidence type="ECO:0000256" key="1">
    <source>
        <dbReference type="ARBA" id="ARBA00022737"/>
    </source>
</evidence>
<keyword evidence="1" id="KW-0677">Repeat</keyword>
<dbReference type="InterPro" id="IPR050708">
    <property type="entry name" value="T6SS_VgrG/RHS"/>
</dbReference>
<dbReference type="RefSeq" id="WP_204630412.1">
    <property type="nucleotide sequence ID" value="NZ_BSOC01000006.1"/>
</dbReference>
<keyword evidence="5" id="KW-1185">Reference proteome</keyword>
<dbReference type="InterPro" id="IPR006530">
    <property type="entry name" value="YD"/>
</dbReference>
<evidence type="ECO:0000256" key="2">
    <source>
        <dbReference type="SAM" id="SignalP"/>
    </source>
</evidence>
<dbReference type="Gene3D" id="2.180.10.10">
    <property type="entry name" value="RHS repeat-associated core"/>
    <property type="match status" value="2"/>
</dbReference>
<dbReference type="SUPFAM" id="SSF49265">
    <property type="entry name" value="Fibronectin type III"/>
    <property type="match status" value="1"/>
</dbReference>
<name>A0ABS2KC88_9GAMM</name>
<feature type="signal peptide" evidence="2">
    <location>
        <begin position="1"/>
        <end position="24"/>
    </location>
</feature>
<dbReference type="EMBL" id="JADIKF010000035">
    <property type="protein sequence ID" value="MBM7128797.1"/>
    <property type="molecule type" value="Genomic_DNA"/>
</dbReference>
<evidence type="ECO:0000313" key="4">
    <source>
        <dbReference type="EMBL" id="MBM7128797.1"/>
    </source>
</evidence>
<dbReference type="InterPro" id="IPR056823">
    <property type="entry name" value="TEN-like_YD-shell"/>
</dbReference>
<proteinExistence type="predicted"/>
<dbReference type="PANTHER" id="PTHR32305">
    <property type="match status" value="1"/>
</dbReference>
<dbReference type="Proteomes" id="UP001430193">
    <property type="component" value="Unassembled WGS sequence"/>
</dbReference>
<accession>A0ABS2KC88</accession>
<feature type="chain" id="PRO_5045205137" evidence="2">
    <location>
        <begin position="25"/>
        <end position="1567"/>
    </location>
</feature>
<organism evidence="4 5">
    <name type="scientific">Dyella mobilis</name>
    <dbReference type="NCBI Taxonomy" id="1849582"/>
    <lineage>
        <taxon>Bacteria</taxon>
        <taxon>Pseudomonadati</taxon>
        <taxon>Pseudomonadota</taxon>
        <taxon>Gammaproteobacteria</taxon>
        <taxon>Lysobacterales</taxon>
        <taxon>Rhodanobacteraceae</taxon>
        <taxon>Dyella</taxon>
    </lineage>
</organism>
<comment type="caution">
    <text evidence="4">The sequence shown here is derived from an EMBL/GenBank/DDBJ whole genome shotgun (WGS) entry which is preliminary data.</text>
</comment>
<dbReference type="Pfam" id="PF25023">
    <property type="entry name" value="TEN_YD-shell"/>
    <property type="match status" value="1"/>
</dbReference>
<evidence type="ECO:0000313" key="5">
    <source>
        <dbReference type="Proteomes" id="UP001430193"/>
    </source>
</evidence>
<reference evidence="4" key="1">
    <citation type="submission" date="2020-10" db="EMBL/GenBank/DDBJ databases">
        <title>Phylogeny of dyella-like bacteria.</title>
        <authorList>
            <person name="Fu J."/>
        </authorList>
    </citation>
    <scope>NUCLEOTIDE SEQUENCE</scope>
    <source>
        <strain evidence="4">DHON07</strain>
    </source>
</reference>
<keyword evidence="2" id="KW-0732">Signal</keyword>
<gene>
    <name evidence="4" type="ORF">ISS99_04610</name>
</gene>
<dbReference type="NCBIfam" id="TIGR01643">
    <property type="entry name" value="YD_repeat_2x"/>
    <property type="match status" value="1"/>
</dbReference>
<dbReference type="InterPro" id="IPR013783">
    <property type="entry name" value="Ig-like_fold"/>
</dbReference>